<dbReference type="InterPro" id="IPR024709">
    <property type="entry name" value="FucosylTrfase_pln"/>
</dbReference>
<evidence type="ECO:0000313" key="15">
    <source>
        <dbReference type="EMBL" id="URE03532.1"/>
    </source>
</evidence>
<gene>
    <name evidence="15" type="ORF">MUK42_19601</name>
</gene>
<accession>A0A9E7K4I6</accession>
<evidence type="ECO:0000256" key="11">
    <source>
        <dbReference type="ARBA" id="ARBA00023253"/>
    </source>
</evidence>
<evidence type="ECO:0000256" key="12">
    <source>
        <dbReference type="ARBA" id="ARBA00023277"/>
    </source>
</evidence>
<evidence type="ECO:0000256" key="3">
    <source>
        <dbReference type="ARBA" id="ARBA00007737"/>
    </source>
</evidence>
<dbReference type="GO" id="GO:0006004">
    <property type="term" value="P:fucose metabolic process"/>
    <property type="evidence" value="ECO:0007669"/>
    <property type="project" value="UniProtKB-KW"/>
</dbReference>
<sequence>SPALSPSPSKAPTNYCITLQSNGHKPFFVGAQTKPLTAVVDEASGGERLRGRRHLFPTPTISPTPPSSVAQIHRRRAASRIRDFVVDSTPSYGADLIGCLLLCAWGGLEVMVDDARARKPSLPASRAFGGGGWRRAAMRTWILRVGSSILIWTAVMQLTSVWQPRLPKSWPPACFDRRGGAVAGQGDGDANANANLSVLGREEHALSGSLSSPPALLPRRVYKSNGYLKVSCNGGLNQMRAAICDMVTIARYLNLTLVIPELDKTSFWADPSDFGDIFNVNHFINSLRDEVKIVKSLPKKFSRKIHTEPFSMPPVSWSSEKYYLKQILPLIRKHKVIHFNRTDARLANNGLPLRLQRFRCRVNYEALRFTPEIEALGDKLISILRRSGFFVVLHLRYEMDMLSFSGCTHGCSDKETEELTRMRYAFPWWKEKEIVSEKKRLDGLCPLTPEETALVLQALGFKGDTLIYIASGGIYGGERRLAALRTSYPKIVRKEMLLSADELRPFQNHSTQMAALDYLVSVASDVFVPTYDGNMAKVVEGHRRYTGFRRTIVLDRRELVELLDLLRDGKLSWDQFSVAVKEVHKNRTGQPTPRKVIPGRPKDEDYFYANPQECMGPPRSSNIESRKSDI</sequence>
<dbReference type="GO" id="GO:0016020">
    <property type="term" value="C:membrane"/>
    <property type="evidence" value="ECO:0007669"/>
    <property type="project" value="UniProtKB-SubCell"/>
</dbReference>
<dbReference type="PANTHER" id="PTHR31741">
    <property type="entry name" value="OS02G0726500 PROTEIN-RELATED"/>
    <property type="match status" value="1"/>
</dbReference>
<proteinExistence type="inferred from homology"/>
<keyword evidence="12" id="KW-0119">Carbohydrate metabolism</keyword>
<reference evidence="15" key="1">
    <citation type="submission" date="2022-05" db="EMBL/GenBank/DDBJ databases">
        <title>The Musa troglodytarum L. genome provides insights into the mechanism of non-climacteric behaviour and enrichment of carotenoids.</title>
        <authorList>
            <person name="Wang J."/>
        </authorList>
    </citation>
    <scope>NUCLEOTIDE SEQUENCE</scope>
    <source>
        <tissue evidence="15">Leaf</tissue>
    </source>
</reference>
<name>A0A9E7K4I6_9LILI</name>
<dbReference type="EMBL" id="CP097507">
    <property type="protein sequence ID" value="URE03532.1"/>
    <property type="molecule type" value="Genomic_DNA"/>
</dbReference>
<keyword evidence="4" id="KW-0328">Glycosyltransferase</keyword>
<organism evidence="15 16">
    <name type="scientific">Musa troglodytarum</name>
    <name type="common">fe'i banana</name>
    <dbReference type="NCBI Taxonomy" id="320322"/>
    <lineage>
        <taxon>Eukaryota</taxon>
        <taxon>Viridiplantae</taxon>
        <taxon>Streptophyta</taxon>
        <taxon>Embryophyta</taxon>
        <taxon>Tracheophyta</taxon>
        <taxon>Spermatophyta</taxon>
        <taxon>Magnoliopsida</taxon>
        <taxon>Liliopsida</taxon>
        <taxon>Zingiberales</taxon>
        <taxon>Musaceae</taxon>
        <taxon>Musa</taxon>
    </lineage>
</organism>
<evidence type="ECO:0000256" key="2">
    <source>
        <dbReference type="ARBA" id="ARBA00004881"/>
    </source>
</evidence>
<dbReference type="InterPro" id="IPR019378">
    <property type="entry name" value="GDP-Fuc_O-FucTrfase"/>
</dbReference>
<dbReference type="PANTHER" id="PTHR31741:SF71">
    <property type="entry name" value="O-FUCOSYLTRANSFERASE FAMILY PROTEIN"/>
    <property type="match status" value="1"/>
</dbReference>
<feature type="region of interest" description="Disordered" evidence="14">
    <location>
        <begin position="609"/>
        <end position="630"/>
    </location>
</feature>
<protein>
    <recommendedName>
        <fullName evidence="13">O-fucosyltransferase family protein</fullName>
    </recommendedName>
</protein>
<keyword evidence="6" id="KW-0812">Transmembrane</keyword>
<feature type="non-terminal residue" evidence="15">
    <location>
        <position position="1"/>
    </location>
</feature>
<evidence type="ECO:0000256" key="5">
    <source>
        <dbReference type="ARBA" id="ARBA00022679"/>
    </source>
</evidence>
<evidence type="ECO:0000256" key="7">
    <source>
        <dbReference type="ARBA" id="ARBA00022968"/>
    </source>
</evidence>
<dbReference type="CDD" id="cd11299">
    <property type="entry name" value="O-FucT_plant"/>
    <property type="match status" value="1"/>
</dbReference>
<evidence type="ECO:0000256" key="4">
    <source>
        <dbReference type="ARBA" id="ARBA00022676"/>
    </source>
</evidence>
<comment type="similarity">
    <text evidence="3">Belongs to the glycosyltransferase GT106 family.</text>
</comment>
<keyword evidence="7" id="KW-0735">Signal-anchor</keyword>
<evidence type="ECO:0000256" key="1">
    <source>
        <dbReference type="ARBA" id="ARBA00004606"/>
    </source>
</evidence>
<evidence type="ECO:0000256" key="6">
    <source>
        <dbReference type="ARBA" id="ARBA00022692"/>
    </source>
</evidence>
<keyword evidence="10" id="KW-0325">Glycoprotein</keyword>
<keyword evidence="9" id="KW-0472">Membrane</keyword>
<evidence type="ECO:0000256" key="9">
    <source>
        <dbReference type="ARBA" id="ARBA00023136"/>
    </source>
</evidence>
<evidence type="ECO:0000313" key="16">
    <source>
        <dbReference type="Proteomes" id="UP001055439"/>
    </source>
</evidence>
<evidence type="ECO:0000256" key="13">
    <source>
        <dbReference type="ARBA" id="ARBA00030350"/>
    </source>
</evidence>
<dbReference type="GO" id="GO:0005737">
    <property type="term" value="C:cytoplasm"/>
    <property type="evidence" value="ECO:0007669"/>
    <property type="project" value="TreeGrafter"/>
</dbReference>
<keyword evidence="16" id="KW-1185">Reference proteome</keyword>
<comment type="pathway">
    <text evidence="2">Glycan metabolism.</text>
</comment>
<comment type="subcellular location">
    <subcellularLocation>
        <location evidence="1">Membrane</location>
        <topology evidence="1">Single-pass type II membrane protein</topology>
    </subcellularLocation>
</comment>
<dbReference type="OrthoDB" id="1874781at2759"/>
<evidence type="ECO:0000256" key="8">
    <source>
        <dbReference type="ARBA" id="ARBA00022989"/>
    </source>
</evidence>
<dbReference type="AlphaFoldDB" id="A0A9E7K4I6"/>
<keyword evidence="8" id="KW-1133">Transmembrane helix</keyword>
<dbReference type="GO" id="GO:0016757">
    <property type="term" value="F:glycosyltransferase activity"/>
    <property type="evidence" value="ECO:0007669"/>
    <property type="project" value="UniProtKB-KW"/>
</dbReference>
<keyword evidence="11" id="KW-0294">Fucose metabolism</keyword>
<evidence type="ECO:0000256" key="14">
    <source>
        <dbReference type="SAM" id="MobiDB-lite"/>
    </source>
</evidence>
<dbReference type="Proteomes" id="UP001055439">
    <property type="component" value="Chromosome 5"/>
</dbReference>
<dbReference type="Pfam" id="PF10250">
    <property type="entry name" value="O-FucT"/>
    <property type="match status" value="1"/>
</dbReference>
<evidence type="ECO:0000256" key="10">
    <source>
        <dbReference type="ARBA" id="ARBA00023180"/>
    </source>
</evidence>
<keyword evidence="5" id="KW-0808">Transferase</keyword>